<feature type="transmembrane region" description="Helical" evidence="6">
    <location>
        <begin position="382"/>
        <end position="402"/>
    </location>
</feature>
<dbReference type="PANTHER" id="PTHR23503:SF128">
    <property type="entry name" value="GLUCOSE TRANSPORTER TYPE 1"/>
    <property type="match status" value="1"/>
</dbReference>
<feature type="transmembrane region" description="Helical" evidence="6">
    <location>
        <begin position="131"/>
        <end position="154"/>
    </location>
</feature>
<keyword evidence="3 6" id="KW-1133">Transmembrane helix</keyword>
<dbReference type="GO" id="GO:0015149">
    <property type="term" value="F:hexose transmembrane transporter activity"/>
    <property type="evidence" value="ECO:0007669"/>
    <property type="project" value="TreeGrafter"/>
</dbReference>
<dbReference type="GeneID" id="111255467"/>
<dbReference type="OrthoDB" id="4540492at2759"/>
<dbReference type="InterPro" id="IPR020846">
    <property type="entry name" value="MFS_dom"/>
</dbReference>
<dbReference type="FunFam" id="1.20.1250.20:FF:000029">
    <property type="entry name" value="solute carrier family 2, facilitated glucose transporter member 4"/>
    <property type="match status" value="1"/>
</dbReference>
<feature type="transmembrane region" description="Helical" evidence="6">
    <location>
        <begin position="414"/>
        <end position="434"/>
    </location>
</feature>
<accession>A0A7M7MJY6</accession>
<dbReference type="RefSeq" id="XP_022673184.1">
    <property type="nucleotide sequence ID" value="XM_022817449.1"/>
</dbReference>
<dbReference type="SUPFAM" id="SSF103473">
    <property type="entry name" value="MFS general substrate transporter"/>
    <property type="match status" value="1"/>
</dbReference>
<organism evidence="8 9">
    <name type="scientific">Varroa destructor</name>
    <name type="common">Honeybee mite</name>
    <dbReference type="NCBI Taxonomy" id="109461"/>
    <lineage>
        <taxon>Eukaryota</taxon>
        <taxon>Metazoa</taxon>
        <taxon>Ecdysozoa</taxon>
        <taxon>Arthropoda</taxon>
        <taxon>Chelicerata</taxon>
        <taxon>Arachnida</taxon>
        <taxon>Acari</taxon>
        <taxon>Parasitiformes</taxon>
        <taxon>Mesostigmata</taxon>
        <taxon>Gamasina</taxon>
        <taxon>Dermanyssoidea</taxon>
        <taxon>Varroidae</taxon>
        <taxon>Varroa</taxon>
    </lineage>
</organism>
<feature type="transmembrane region" description="Helical" evidence="6">
    <location>
        <begin position="19"/>
        <end position="39"/>
    </location>
</feature>
<feature type="transmembrane region" description="Helical" evidence="6">
    <location>
        <begin position="107"/>
        <end position="125"/>
    </location>
</feature>
<keyword evidence="2 6" id="KW-0812">Transmembrane</keyword>
<evidence type="ECO:0000313" key="9">
    <source>
        <dbReference type="Proteomes" id="UP000594260"/>
    </source>
</evidence>
<protein>
    <recommendedName>
        <fullName evidence="7">Major facilitator superfamily (MFS) profile domain-containing protein</fullName>
    </recommendedName>
</protein>
<dbReference type="NCBIfam" id="TIGR00879">
    <property type="entry name" value="SP"/>
    <property type="match status" value="1"/>
</dbReference>
<dbReference type="OMA" id="MQKEYNA"/>
<feature type="transmembrane region" description="Helical" evidence="6">
    <location>
        <begin position="71"/>
        <end position="95"/>
    </location>
</feature>
<feature type="transmembrane region" description="Helical" evidence="6">
    <location>
        <begin position="321"/>
        <end position="339"/>
    </location>
</feature>
<dbReference type="EnsemblMetazoa" id="XM_022817452">
    <property type="protein sequence ID" value="XP_022673187"/>
    <property type="gene ID" value="LOC111255467"/>
</dbReference>
<feature type="transmembrane region" description="Helical" evidence="6">
    <location>
        <begin position="440"/>
        <end position="460"/>
    </location>
</feature>
<dbReference type="EnsemblMetazoa" id="XM_022817453">
    <property type="protein sequence ID" value="XP_022673188"/>
    <property type="gene ID" value="LOC111255467"/>
</dbReference>
<feature type="transmembrane region" description="Helical" evidence="6">
    <location>
        <begin position="166"/>
        <end position="190"/>
    </location>
</feature>
<dbReference type="AlphaFoldDB" id="A0A7M7MJY6"/>
<feature type="domain" description="Major facilitator superfamily (MFS) profile" evidence="7">
    <location>
        <begin position="26"/>
        <end position="468"/>
    </location>
</feature>
<evidence type="ECO:0000256" key="4">
    <source>
        <dbReference type="ARBA" id="ARBA00023136"/>
    </source>
</evidence>
<proteinExistence type="predicted"/>
<dbReference type="InterPro" id="IPR036259">
    <property type="entry name" value="MFS_trans_sf"/>
</dbReference>
<dbReference type="Proteomes" id="UP000594260">
    <property type="component" value="Unplaced"/>
</dbReference>
<dbReference type="PRINTS" id="PR00171">
    <property type="entry name" value="SUGRTRNSPORT"/>
</dbReference>
<dbReference type="InterPro" id="IPR003663">
    <property type="entry name" value="Sugar/inositol_transpt"/>
</dbReference>
<dbReference type="PANTHER" id="PTHR23503">
    <property type="entry name" value="SOLUTE CARRIER FAMILY 2"/>
    <property type="match status" value="1"/>
</dbReference>
<reference evidence="8" key="1">
    <citation type="submission" date="2021-01" db="UniProtKB">
        <authorList>
            <consortium name="EnsemblMetazoa"/>
        </authorList>
    </citation>
    <scope>IDENTIFICATION</scope>
</reference>
<keyword evidence="9" id="KW-1185">Reference proteome</keyword>
<feature type="region of interest" description="Disordered" evidence="5">
    <location>
        <begin position="508"/>
        <end position="554"/>
    </location>
</feature>
<dbReference type="RefSeq" id="XP_022673188.1">
    <property type="nucleotide sequence ID" value="XM_022817453.1"/>
</dbReference>
<feature type="transmembrane region" description="Helical" evidence="6">
    <location>
        <begin position="280"/>
        <end position="301"/>
    </location>
</feature>
<evidence type="ECO:0000313" key="8">
    <source>
        <dbReference type="EnsemblMetazoa" id="XP_022673185"/>
    </source>
</evidence>
<dbReference type="Pfam" id="PF00083">
    <property type="entry name" value="Sugar_tr"/>
    <property type="match status" value="1"/>
</dbReference>
<evidence type="ECO:0000256" key="3">
    <source>
        <dbReference type="ARBA" id="ARBA00022989"/>
    </source>
</evidence>
<feature type="transmembrane region" description="Helical" evidence="6">
    <location>
        <begin position="196"/>
        <end position="216"/>
    </location>
</feature>
<dbReference type="Gene3D" id="1.20.1250.20">
    <property type="entry name" value="MFS general substrate transporter like domains"/>
    <property type="match status" value="1"/>
</dbReference>
<dbReference type="InterPro" id="IPR005829">
    <property type="entry name" value="Sugar_transporter_CS"/>
</dbReference>
<dbReference type="InterPro" id="IPR005828">
    <property type="entry name" value="MFS_sugar_transport-like"/>
</dbReference>
<evidence type="ECO:0000256" key="1">
    <source>
        <dbReference type="ARBA" id="ARBA00004141"/>
    </source>
</evidence>
<dbReference type="PROSITE" id="PS00217">
    <property type="entry name" value="SUGAR_TRANSPORT_2"/>
    <property type="match status" value="1"/>
</dbReference>
<dbReference type="KEGG" id="vde:111255467"/>
<keyword evidence="4 6" id="KW-0472">Membrane</keyword>
<dbReference type="RefSeq" id="XP_022673187.1">
    <property type="nucleotide sequence ID" value="XM_022817452.1"/>
</dbReference>
<evidence type="ECO:0000256" key="6">
    <source>
        <dbReference type="SAM" id="Phobius"/>
    </source>
</evidence>
<evidence type="ECO:0000259" key="7">
    <source>
        <dbReference type="PROSITE" id="PS50850"/>
    </source>
</evidence>
<evidence type="ECO:0000256" key="5">
    <source>
        <dbReference type="SAM" id="MobiDB-lite"/>
    </source>
</evidence>
<sequence length="719" mass="77676">MCGCSACGRFPLLRAPEGLTCALVLAIFASVPGMFQFGYNIGVVNAPQKIIEDFIQDVYVRRGSRIGPSSAGWLLAITVSIFCIGGMAGGFSGGVVANRFGRKGGMLANNALGIAGGLLMGLAKPCSSFELLILGRLVIGFNCGLNTALVPMYLLEISPLPLRGGLGTVSQVGVTVGMLLSQILGLPVILGTKDGWPYLLAIAVVPAVLQLALLPLCPESPRFLLFTRNQERAAREALEKLRCTPLIEEDIEEMRAEDMQEHRETHVTVIQVLRDRTLQVPLLIGIVMHLSQQLSGINAVFSYSLRLFVQAGLTDELAQCANVGVGVVMVLMTLVSIPLMDRTGRRTLHLYGLGGMFIFSIFITISLLVSFLYSWITYMSVVSTLAFVIFFAIGPGTIPWIYTAELFAQGPRPAAMAVGVLVNWSANFFVSLIFPSMQEAFGDYTFLPFTALLGLFWVFTYRRVPETKNRTFDEIAALFRQQGSESSQSRSHGGGGILSCASAPASTGGVANRGSQAVTNTRSQSQPVTPTCPHQQGTTPGHLIHSGVHNHNHNHIGYGHTQLPQQHVVINTNNGGMMTIPRRSNSVIAVQQHSFHHDVIDSKDSYHCPRSMTSHPGGISQVGSHSHHSLLHHSHAAPMSSTGPHSPAAPVTPLIPLPPLTPLPPTIQQLPPPQQYYYPTLFSHPPCHNRIHKELNCTAVVAGSGSVPYMSRHPSHDHL</sequence>
<feature type="compositionally biased region" description="Polar residues" evidence="5">
    <location>
        <begin position="513"/>
        <end position="539"/>
    </location>
</feature>
<dbReference type="EnsemblMetazoa" id="XM_022817449">
    <property type="protein sequence ID" value="XP_022673184"/>
    <property type="gene ID" value="LOC111255467"/>
</dbReference>
<dbReference type="PROSITE" id="PS50850">
    <property type="entry name" value="MFS"/>
    <property type="match status" value="1"/>
</dbReference>
<evidence type="ECO:0000256" key="2">
    <source>
        <dbReference type="ARBA" id="ARBA00022692"/>
    </source>
</evidence>
<dbReference type="InterPro" id="IPR045263">
    <property type="entry name" value="GLUT"/>
</dbReference>
<name>A0A7M7MJY6_VARDE</name>
<dbReference type="CTD" id="38109"/>
<feature type="transmembrane region" description="Helical" evidence="6">
    <location>
        <begin position="351"/>
        <end position="376"/>
    </location>
</feature>
<dbReference type="InParanoid" id="A0A7M7MJY6"/>
<dbReference type="GO" id="GO:0016020">
    <property type="term" value="C:membrane"/>
    <property type="evidence" value="ECO:0007669"/>
    <property type="project" value="UniProtKB-SubCell"/>
</dbReference>
<dbReference type="RefSeq" id="XP_022673185.1">
    <property type="nucleotide sequence ID" value="XM_022817450.1"/>
</dbReference>
<comment type="subcellular location">
    <subcellularLocation>
        <location evidence="1">Membrane</location>
        <topology evidence="1">Multi-pass membrane protein</topology>
    </subcellularLocation>
</comment>
<dbReference type="EnsemblMetazoa" id="XM_022817450">
    <property type="protein sequence ID" value="XP_022673185"/>
    <property type="gene ID" value="LOC111255467"/>
</dbReference>
<dbReference type="FunCoup" id="A0A7M7MJY6">
    <property type="interactions" value="88"/>
</dbReference>